<sequence>MHQCDNANVFSEETIDLEEKISLVLSNKIILLCFKNEVLLGCRGDWLKMFLNQRCLDKKQKNNKPRIAVVIHRRSTYTGRLGKFLQQNGFVLDIYRPIFGQKLPDTLEHYAGVVILGGPMSVNDSEAYIGEEIDWISLSLKENKPFLGICLGAQMLARNLGGRVGTRSDGTVEVGWYPLEATPQGRELMNWPEMVYHFHDEGIYDLPKEAMLLATGHTYPTQAFRYGNNAWGLQFHAEFTRAMMRRLVVRSAHKLTEKGAQPACAHLKGRLIYDQALSQWFEGALRQIFCVPPAFV</sequence>
<proteinExistence type="predicted"/>
<evidence type="ECO:0000313" key="3">
    <source>
        <dbReference type="Proteomes" id="UP000253846"/>
    </source>
</evidence>
<dbReference type="InterPro" id="IPR044992">
    <property type="entry name" value="ChyE-like"/>
</dbReference>
<evidence type="ECO:0000259" key="1">
    <source>
        <dbReference type="Pfam" id="PF00117"/>
    </source>
</evidence>
<reference evidence="2 3" key="1">
    <citation type="submission" date="2018-06" db="EMBL/GenBank/DDBJ databases">
        <authorList>
            <consortium name="Pathogen Informatics"/>
            <person name="Doyle S."/>
        </authorList>
    </citation>
    <scope>NUCLEOTIDE SEQUENCE [LARGE SCALE GENOMIC DNA]</scope>
    <source>
        <strain evidence="2 3">NCTC12860</strain>
    </source>
</reference>
<gene>
    <name evidence="2" type="ORF">NCTC12860_00875</name>
</gene>
<dbReference type="EMBL" id="UFTD01000001">
    <property type="protein sequence ID" value="SSZ39660.1"/>
    <property type="molecule type" value="Genomic_DNA"/>
</dbReference>
<dbReference type="PROSITE" id="PS51273">
    <property type="entry name" value="GATASE_TYPE_1"/>
    <property type="match status" value="1"/>
</dbReference>
<dbReference type="Pfam" id="PF00117">
    <property type="entry name" value="GATase"/>
    <property type="match status" value="1"/>
</dbReference>
<dbReference type="GO" id="GO:0016740">
    <property type="term" value="F:transferase activity"/>
    <property type="evidence" value="ECO:0007669"/>
    <property type="project" value="UniProtKB-KW"/>
</dbReference>
<accession>A0A336NC59</accession>
<dbReference type="Proteomes" id="UP000253846">
    <property type="component" value="Unassembled WGS sequence"/>
</dbReference>
<protein>
    <submittedName>
        <fullName evidence="2">Glutamine amidotransferase</fullName>
    </submittedName>
</protein>
<dbReference type="GO" id="GO:0005829">
    <property type="term" value="C:cytosol"/>
    <property type="evidence" value="ECO:0007669"/>
    <property type="project" value="TreeGrafter"/>
</dbReference>
<dbReference type="InterPro" id="IPR017926">
    <property type="entry name" value="GATASE"/>
</dbReference>
<feature type="domain" description="Glutamine amidotransferase" evidence="1">
    <location>
        <begin position="106"/>
        <end position="241"/>
    </location>
</feature>
<dbReference type="AlphaFoldDB" id="A0A336NC59"/>
<name>A0A336NC59_BARGR</name>
<keyword evidence="2" id="KW-0808">Transferase</keyword>
<dbReference type="Gene3D" id="3.40.50.880">
    <property type="match status" value="1"/>
</dbReference>
<keyword evidence="2" id="KW-0315">Glutamine amidotransferase</keyword>
<dbReference type="PANTHER" id="PTHR42695">
    <property type="entry name" value="GLUTAMINE AMIDOTRANSFERASE YLR126C-RELATED"/>
    <property type="match status" value="1"/>
</dbReference>
<evidence type="ECO:0000313" key="2">
    <source>
        <dbReference type="EMBL" id="SSZ39660.1"/>
    </source>
</evidence>
<dbReference type="SUPFAM" id="SSF52317">
    <property type="entry name" value="Class I glutamine amidotransferase-like"/>
    <property type="match status" value="1"/>
</dbReference>
<dbReference type="NCBIfam" id="NF005072">
    <property type="entry name" value="PRK06490.1"/>
    <property type="match status" value="1"/>
</dbReference>
<organism evidence="2 3">
    <name type="scientific">Bartonella grahamii</name>
    <dbReference type="NCBI Taxonomy" id="33045"/>
    <lineage>
        <taxon>Bacteria</taxon>
        <taxon>Pseudomonadati</taxon>
        <taxon>Pseudomonadota</taxon>
        <taxon>Alphaproteobacteria</taxon>
        <taxon>Hyphomicrobiales</taxon>
        <taxon>Bartonellaceae</taxon>
        <taxon>Bartonella</taxon>
    </lineage>
</organism>
<dbReference type="CDD" id="cd01741">
    <property type="entry name" value="GATase1_1"/>
    <property type="match status" value="1"/>
</dbReference>
<dbReference type="InterPro" id="IPR029062">
    <property type="entry name" value="Class_I_gatase-like"/>
</dbReference>
<dbReference type="PANTHER" id="PTHR42695:SF5">
    <property type="entry name" value="GLUTAMINE AMIDOTRANSFERASE YLR126C-RELATED"/>
    <property type="match status" value="1"/>
</dbReference>